<dbReference type="AlphaFoldDB" id="A0AAN6YY95"/>
<dbReference type="PANTHER" id="PTHR45626">
    <property type="entry name" value="TRANSCRIPTION TERMINATION FACTOR 2-RELATED"/>
    <property type="match status" value="1"/>
</dbReference>
<dbReference type="RefSeq" id="XP_062641801.1">
    <property type="nucleotide sequence ID" value="XM_062791584.1"/>
</dbReference>
<reference evidence="7" key="1">
    <citation type="journal article" date="2023" name="Mol. Phylogenet. Evol.">
        <title>Genome-scale phylogeny and comparative genomics of the fungal order Sordariales.</title>
        <authorList>
            <person name="Hensen N."/>
            <person name="Bonometti L."/>
            <person name="Westerberg I."/>
            <person name="Brannstrom I.O."/>
            <person name="Guillou S."/>
            <person name="Cros-Aarteil S."/>
            <person name="Calhoun S."/>
            <person name="Haridas S."/>
            <person name="Kuo A."/>
            <person name="Mondo S."/>
            <person name="Pangilinan J."/>
            <person name="Riley R."/>
            <person name="LaButti K."/>
            <person name="Andreopoulos B."/>
            <person name="Lipzen A."/>
            <person name="Chen C."/>
            <person name="Yan M."/>
            <person name="Daum C."/>
            <person name="Ng V."/>
            <person name="Clum A."/>
            <person name="Steindorff A."/>
            <person name="Ohm R.A."/>
            <person name="Martin F."/>
            <person name="Silar P."/>
            <person name="Natvig D.O."/>
            <person name="Lalanne C."/>
            <person name="Gautier V."/>
            <person name="Ament-Velasquez S.L."/>
            <person name="Kruys A."/>
            <person name="Hutchinson M.I."/>
            <person name="Powell A.J."/>
            <person name="Barry K."/>
            <person name="Miller A.N."/>
            <person name="Grigoriev I.V."/>
            <person name="Debuchy R."/>
            <person name="Gladieux P."/>
            <person name="Hiltunen Thoren M."/>
            <person name="Johannesson H."/>
        </authorList>
    </citation>
    <scope>NUCLEOTIDE SEQUENCE</scope>
    <source>
        <strain evidence="7">CBS 731.68</strain>
    </source>
</reference>
<dbReference type="InterPro" id="IPR050628">
    <property type="entry name" value="SNF2_RAD54_helicase_TF"/>
</dbReference>
<evidence type="ECO:0000313" key="7">
    <source>
        <dbReference type="EMBL" id="KAK4118028.1"/>
    </source>
</evidence>
<dbReference type="PANTHER" id="PTHR45626:SF17">
    <property type="entry name" value="HELICASE-LIKE TRANSCRIPTION FACTOR"/>
    <property type="match status" value="1"/>
</dbReference>
<dbReference type="GO" id="GO:0004386">
    <property type="term" value="F:helicase activity"/>
    <property type="evidence" value="ECO:0007669"/>
    <property type="project" value="UniProtKB-KW"/>
</dbReference>
<dbReference type="GO" id="GO:0005524">
    <property type="term" value="F:ATP binding"/>
    <property type="evidence" value="ECO:0007669"/>
    <property type="project" value="UniProtKB-KW"/>
</dbReference>
<organism evidence="7 8">
    <name type="scientific">Parathielavia appendiculata</name>
    <dbReference type="NCBI Taxonomy" id="2587402"/>
    <lineage>
        <taxon>Eukaryota</taxon>
        <taxon>Fungi</taxon>
        <taxon>Dikarya</taxon>
        <taxon>Ascomycota</taxon>
        <taxon>Pezizomycotina</taxon>
        <taxon>Sordariomycetes</taxon>
        <taxon>Sordariomycetidae</taxon>
        <taxon>Sordariales</taxon>
        <taxon>Chaetomiaceae</taxon>
        <taxon>Parathielavia</taxon>
    </lineage>
</organism>
<proteinExistence type="predicted"/>
<dbReference type="EMBL" id="MU853291">
    <property type="protein sequence ID" value="KAK4118028.1"/>
    <property type="molecule type" value="Genomic_DNA"/>
</dbReference>
<evidence type="ECO:0000259" key="6">
    <source>
        <dbReference type="SMART" id="SM00487"/>
    </source>
</evidence>
<evidence type="ECO:0000313" key="8">
    <source>
        <dbReference type="Proteomes" id="UP001302602"/>
    </source>
</evidence>
<name>A0AAN6YY95_9PEZI</name>
<dbReference type="GO" id="GO:0005634">
    <property type="term" value="C:nucleus"/>
    <property type="evidence" value="ECO:0007669"/>
    <property type="project" value="TreeGrafter"/>
</dbReference>
<dbReference type="Proteomes" id="UP001302602">
    <property type="component" value="Unassembled WGS sequence"/>
</dbReference>
<dbReference type="InterPro" id="IPR014001">
    <property type="entry name" value="Helicase_ATP-bd"/>
</dbReference>
<evidence type="ECO:0000256" key="2">
    <source>
        <dbReference type="ARBA" id="ARBA00022801"/>
    </source>
</evidence>
<protein>
    <recommendedName>
        <fullName evidence="6">Helicase ATP-binding domain-containing protein</fullName>
    </recommendedName>
</protein>
<reference evidence="7" key="2">
    <citation type="submission" date="2023-05" db="EMBL/GenBank/DDBJ databases">
        <authorList>
            <consortium name="Lawrence Berkeley National Laboratory"/>
            <person name="Steindorff A."/>
            <person name="Hensen N."/>
            <person name="Bonometti L."/>
            <person name="Westerberg I."/>
            <person name="Brannstrom I.O."/>
            <person name="Guillou S."/>
            <person name="Cros-Aarteil S."/>
            <person name="Calhoun S."/>
            <person name="Haridas S."/>
            <person name="Kuo A."/>
            <person name="Mondo S."/>
            <person name="Pangilinan J."/>
            <person name="Riley R."/>
            <person name="Labutti K."/>
            <person name="Andreopoulos B."/>
            <person name="Lipzen A."/>
            <person name="Chen C."/>
            <person name="Yanf M."/>
            <person name="Daum C."/>
            <person name="Ng V."/>
            <person name="Clum A."/>
            <person name="Ohm R."/>
            <person name="Martin F."/>
            <person name="Silar P."/>
            <person name="Natvig D."/>
            <person name="Lalanne C."/>
            <person name="Gautier V."/>
            <person name="Ament-Velasquez S.L."/>
            <person name="Kruys A."/>
            <person name="Hutchinson M.I."/>
            <person name="Powell A.J."/>
            <person name="Barry K."/>
            <person name="Miller A.N."/>
            <person name="Grigoriev I.V."/>
            <person name="Debuchy R."/>
            <person name="Gladieux P."/>
            <person name="Thoren M.H."/>
            <person name="Johannesson H."/>
        </authorList>
    </citation>
    <scope>NUCLEOTIDE SEQUENCE</scope>
    <source>
        <strain evidence="7">CBS 731.68</strain>
    </source>
</reference>
<feature type="compositionally biased region" description="Basic and acidic residues" evidence="5">
    <location>
        <begin position="269"/>
        <end position="292"/>
    </location>
</feature>
<accession>A0AAN6YY95</accession>
<dbReference type="Gene3D" id="3.40.50.300">
    <property type="entry name" value="P-loop containing nucleotide triphosphate hydrolases"/>
    <property type="match status" value="2"/>
</dbReference>
<evidence type="ECO:0000256" key="5">
    <source>
        <dbReference type="SAM" id="MobiDB-lite"/>
    </source>
</evidence>
<evidence type="ECO:0000256" key="4">
    <source>
        <dbReference type="ARBA" id="ARBA00022840"/>
    </source>
</evidence>
<feature type="region of interest" description="Disordered" evidence="5">
    <location>
        <begin position="269"/>
        <end position="345"/>
    </location>
</feature>
<gene>
    <name evidence="7" type="ORF">N657DRAFT_638334</name>
</gene>
<dbReference type="SUPFAM" id="SSF52540">
    <property type="entry name" value="P-loop containing nucleoside triphosphate hydrolases"/>
    <property type="match status" value="2"/>
</dbReference>
<dbReference type="GO" id="GO:0008094">
    <property type="term" value="F:ATP-dependent activity, acting on DNA"/>
    <property type="evidence" value="ECO:0007669"/>
    <property type="project" value="TreeGrafter"/>
</dbReference>
<dbReference type="GO" id="GO:0016787">
    <property type="term" value="F:hydrolase activity"/>
    <property type="evidence" value="ECO:0007669"/>
    <property type="project" value="UniProtKB-KW"/>
</dbReference>
<dbReference type="GO" id="GO:0006281">
    <property type="term" value="P:DNA repair"/>
    <property type="evidence" value="ECO:0007669"/>
    <property type="project" value="TreeGrafter"/>
</dbReference>
<evidence type="ECO:0000256" key="1">
    <source>
        <dbReference type="ARBA" id="ARBA00022741"/>
    </source>
</evidence>
<feature type="compositionally biased region" description="Basic and acidic residues" evidence="5">
    <location>
        <begin position="311"/>
        <end position="323"/>
    </location>
</feature>
<feature type="compositionally biased region" description="Acidic residues" evidence="5">
    <location>
        <begin position="324"/>
        <end position="343"/>
    </location>
</feature>
<keyword evidence="4" id="KW-0067">ATP-binding</keyword>
<keyword evidence="1" id="KW-0547">Nucleotide-binding</keyword>
<comment type="caution">
    <text evidence="7">The sequence shown here is derived from an EMBL/GenBank/DDBJ whole genome shotgun (WGS) entry which is preliminary data.</text>
</comment>
<dbReference type="SMART" id="SM00487">
    <property type="entry name" value="DEXDc"/>
    <property type="match status" value="1"/>
</dbReference>
<dbReference type="GeneID" id="87828353"/>
<feature type="compositionally biased region" description="Basic residues" evidence="5">
    <location>
        <begin position="153"/>
        <end position="163"/>
    </location>
</feature>
<feature type="region of interest" description="Disordered" evidence="5">
    <location>
        <begin position="153"/>
        <end position="180"/>
    </location>
</feature>
<keyword evidence="3" id="KW-0347">Helicase</keyword>
<evidence type="ECO:0000256" key="3">
    <source>
        <dbReference type="ARBA" id="ARBA00022806"/>
    </source>
</evidence>
<keyword evidence="8" id="KW-1185">Reference proteome</keyword>
<dbReference type="InterPro" id="IPR027417">
    <property type="entry name" value="P-loop_NTPase"/>
</dbReference>
<feature type="domain" description="Helicase ATP-binding" evidence="6">
    <location>
        <begin position="390"/>
        <end position="731"/>
    </location>
</feature>
<keyword evidence="2" id="KW-0378">Hydrolase</keyword>
<feature type="compositionally biased region" description="Acidic residues" evidence="5">
    <location>
        <begin position="293"/>
        <end position="306"/>
    </location>
</feature>
<sequence length="1069" mass="116847">MDDRPRAGAAKRLLPALCLGTTHKIDEEDCSPGQERTTRRVNLRDVQVLLRKEKPDGSRQTLYADILTHWVVNYAAAATSDQLLPEYVDCDKMFQDLVARSAEHDNAEVPPQVLAAHVEPAAGGEPGMGNGCNEASDCEDGLGDGIASGRGRVKFIRRPRRAPAAKTSDAGNNITSEPERENLATAGTSLAASISNAVDATMCERAGEDSAMTETSPAAKASNMNNTIMFEREGAGYRQSDDCLDCSRDEPLATQQAVPIHAKAAHIDITRGAENEAGNKDNDDRDGYRPEGEQEDAPTDSGDDSDVQFLFERRSTLTGRDEVESGLDEDGQGSEADDNDAIPDEMNPLRDLRAVLHVSDDSEIWERTCRFFCHDKPHTAYDQGVKLPGTTLCLHPHQMEAVYALLERSFGGHFNGGIVALDTGLGKTIVSLAAVAVIRPLKLNYYEVRQEWGATATDNAGVATHRRHNPQGVTGPCPSGNPWSIECCCVADSFSLDISRQLGPGPSLVFTPSSVAGQFAREAKRYLEQEVERPGSDNGHHSRQRFSFVDTVDLSTGSTLSRDIQSDILTHFLGARPVYALPKKGHQGASPVLVPGSGSDMGYTANQAQRLFLRHRLVVVGSSPASLSSKGGSRNCFARAYDLAQQQRKSLRLYLASWAVAPRFVVLDEFHLVKRTSTVVYQTLQQLRSQVGPSNRFKLAVLSATPISVSLQQSLKEVLSLIVPPDDLTASCTAAQTIDAATKTGLPRDMDRYQEAMNTCSDLLGRVMTLRTTTDLFHGQVLLPLPPLHHERIPCRSSRAQQEDFLRKMGLLTTAWSQEARAKFEKQTPAINAAMRDRFFQYRRPARRYLVGPSRMAEQQHDKGAITTKEGRANHVVGQYIDVITRGSGKMEQPLHDVDMGDTGIAGQAPLKKHACVFASRPGVALIIAAYAEKHWSSEWEVVMVLSAATADGKKAIEGAFRDIPIDCPAKPTLFIATVGTCGTGLDSLKKANHAILFDLPFVESDSKQACGRVWRPGQRFPCYWTELWAEDSEAETLINERHEKRTDAFRRILGHRVGNSSKADGGGQ</sequence>